<reference evidence="6" key="1">
    <citation type="submission" date="2015-02" db="EMBL/GenBank/DDBJ databases">
        <title>Description and complete genome sequence of the first cultured representative of the subdivision 5 of the Verrucomicrobia phylum.</title>
        <authorList>
            <person name="Spring S."/>
            <person name="Bunk B."/>
            <person name="Sproer C."/>
            <person name="Klenk H.-P."/>
        </authorList>
    </citation>
    <scope>NUCLEOTIDE SEQUENCE [LARGE SCALE GENOMIC DNA]</scope>
    <source>
        <strain evidence="6">L21-Fru-AB</strain>
    </source>
</reference>
<dbReference type="KEGG" id="vbl:L21SP4_00670"/>
<feature type="transmembrane region" description="Helical" evidence="3">
    <location>
        <begin position="149"/>
        <end position="173"/>
    </location>
</feature>
<keyword evidence="3" id="KW-0472">Membrane</keyword>
<evidence type="ECO:0000259" key="4">
    <source>
        <dbReference type="Pfam" id="PF20973"/>
    </source>
</evidence>
<feature type="transmembrane region" description="Helical" evidence="3">
    <location>
        <begin position="282"/>
        <end position="308"/>
    </location>
</feature>
<feature type="transmembrane region" description="Helical" evidence="3">
    <location>
        <begin position="221"/>
        <end position="240"/>
    </location>
</feature>
<evidence type="ECO:0000256" key="3">
    <source>
        <dbReference type="SAM" id="Phobius"/>
    </source>
</evidence>
<feature type="coiled-coil region" evidence="1">
    <location>
        <begin position="331"/>
        <end position="361"/>
    </location>
</feature>
<evidence type="ECO:0000313" key="6">
    <source>
        <dbReference type="Proteomes" id="UP000035268"/>
    </source>
</evidence>
<feature type="compositionally biased region" description="Acidic residues" evidence="2">
    <location>
        <begin position="442"/>
        <end position="453"/>
    </location>
</feature>
<dbReference type="Pfam" id="PF20973">
    <property type="entry name" value="VUPS"/>
    <property type="match status" value="1"/>
</dbReference>
<accession>A0A0G3EIH3</accession>
<dbReference type="PATRIC" id="fig|1609981.3.peg.700"/>
<feature type="region of interest" description="Disordered" evidence="2">
    <location>
        <begin position="429"/>
        <end position="453"/>
    </location>
</feature>
<evidence type="ECO:0000256" key="2">
    <source>
        <dbReference type="SAM" id="MobiDB-lite"/>
    </source>
</evidence>
<feature type="compositionally biased region" description="Basic and acidic residues" evidence="2">
    <location>
        <begin position="432"/>
        <end position="441"/>
    </location>
</feature>
<protein>
    <recommendedName>
        <fullName evidence="4">Vitamin uptake-like sensor domain-containing protein</fullName>
    </recommendedName>
</protein>
<keyword evidence="3" id="KW-0812">Transmembrane</keyword>
<dbReference type="EMBL" id="CP010904">
    <property type="protein sequence ID" value="AKJ63939.1"/>
    <property type="molecule type" value="Genomic_DNA"/>
</dbReference>
<dbReference type="STRING" id="1307763.L21SP4_00670"/>
<dbReference type="Proteomes" id="UP000035268">
    <property type="component" value="Chromosome"/>
</dbReference>
<feature type="transmembrane region" description="Helical" evidence="3">
    <location>
        <begin position="118"/>
        <end position="137"/>
    </location>
</feature>
<name>A0A0G3EIH3_9BACT</name>
<feature type="transmembrane region" description="Helical" evidence="3">
    <location>
        <begin position="180"/>
        <end position="201"/>
    </location>
</feature>
<dbReference type="AlphaFoldDB" id="A0A0G3EIH3"/>
<keyword evidence="1" id="KW-0175">Coiled coil</keyword>
<evidence type="ECO:0000256" key="1">
    <source>
        <dbReference type="SAM" id="Coils"/>
    </source>
</evidence>
<evidence type="ECO:0000313" key="5">
    <source>
        <dbReference type="EMBL" id="AKJ63939.1"/>
    </source>
</evidence>
<keyword evidence="6" id="KW-1185">Reference proteome</keyword>
<gene>
    <name evidence="5" type="ORF">L21SP4_00670</name>
</gene>
<feature type="transmembrane region" description="Helical" evidence="3">
    <location>
        <begin position="252"/>
        <end position="276"/>
    </location>
</feature>
<feature type="domain" description="Vitamin uptake-like sensor" evidence="4">
    <location>
        <begin position="117"/>
        <end position="308"/>
    </location>
</feature>
<sequence>MATYTRLADLLINTVNSKSYAGSAGTSAASVPCRLVGRTTQFCDLFSQNIGDQGSHFTTQPVTENISCCRRFNLSKGFKDAIVTHGGLLSGWFAPSVQHGRSGDRLQVSTVNGTLPRVGLGPFYALLGALTAIMSWLTDAGVSVEFMGLTFMVGSTVFYTSLLLGVFVVYAFDGPPATRLAILTVAGVSALTPLVAAVIHFQFQFSDPSALAAVPVPSLRINSASVLTTIADLLFLAMIWEVFGRAGMKMRLWLRTYLTLLGVMWIDVILFATGAFGGTPGYLSIMTGTFSSRFIISLIAFPFLYFYLNRENRRTGADLSCRPVLAIIKEVAEVRAELTLAQEEIERRKQAEAEKEALIEKQKWTLENLQRLEGLLSVCSNCRRIRLRSENLEWKDEWLPLEEYIRQRTNVRFSHGICKDCMKSLYPEEVERESGGERGEQAPDDDGDPEERP</sequence>
<organism evidence="5 6">
    <name type="scientific">Kiritimatiella glycovorans</name>
    <dbReference type="NCBI Taxonomy" id="1307763"/>
    <lineage>
        <taxon>Bacteria</taxon>
        <taxon>Pseudomonadati</taxon>
        <taxon>Kiritimatiellota</taxon>
        <taxon>Kiritimatiellia</taxon>
        <taxon>Kiritimatiellales</taxon>
        <taxon>Kiritimatiellaceae</taxon>
        <taxon>Kiritimatiella</taxon>
    </lineage>
</organism>
<keyword evidence="3" id="KW-1133">Transmembrane helix</keyword>
<proteinExistence type="predicted"/>
<reference evidence="5 6" key="2">
    <citation type="journal article" date="2016" name="ISME J.">
        <title>Characterization of the first cultured representative of Verrucomicrobia subdivision 5 indicates the proposal of a novel phylum.</title>
        <authorList>
            <person name="Spring S."/>
            <person name="Bunk B."/>
            <person name="Sproer C."/>
            <person name="Schumann P."/>
            <person name="Rohde M."/>
            <person name="Tindall B.J."/>
            <person name="Klenk H.P."/>
        </authorList>
    </citation>
    <scope>NUCLEOTIDE SEQUENCE [LARGE SCALE GENOMIC DNA]</scope>
    <source>
        <strain evidence="5 6">L21-Fru-AB</strain>
    </source>
</reference>
<dbReference type="InterPro" id="IPR048533">
    <property type="entry name" value="VUPS"/>
</dbReference>